<dbReference type="AlphaFoldDB" id="A0A5C6XKU6"/>
<dbReference type="EMBL" id="VOSL01000032">
    <property type="protein sequence ID" value="TXD39595.1"/>
    <property type="molecule type" value="Genomic_DNA"/>
</dbReference>
<protein>
    <submittedName>
        <fullName evidence="1">Uncharacterized protein</fullName>
    </submittedName>
</protein>
<accession>A0A5C6XKU6</accession>
<reference evidence="1 2" key="1">
    <citation type="submission" date="2019-08" db="EMBL/GenBank/DDBJ databases">
        <title>Bradymonadales sp. TMQ2.</title>
        <authorList>
            <person name="Liang Q."/>
        </authorList>
    </citation>
    <scope>NUCLEOTIDE SEQUENCE [LARGE SCALE GENOMIC DNA]</scope>
    <source>
        <strain evidence="1 2">TMQ2</strain>
    </source>
</reference>
<gene>
    <name evidence="1" type="ORF">FRC96_06980</name>
</gene>
<dbReference type="Proteomes" id="UP000321046">
    <property type="component" value="Unassembled WGS sequence"/>
</dbReference>
<sequence>MNTEPEELHVLTNKWMKFVQTVEHGYAFTIYDYENDLSIRDHLQRMFVEVDSDSVSALIQQRVEVLDDVYRRVTTFVEVPPWKHSRDKSDLSWWWHRIPNKLVGDLAEDLKDL</sequence>
<comment type="caution">
    <text evidence="1">The sequence shown here is derived from an EMBL/GenBank/DDBJ whole genome shotgun (WGS) entry which is preliminary data.</text>
</comment>
<evidence type="ECO:0000313" key="1">
    <source>
        <dbReference type="EMBL" id="TXD39595.1"/>
    </source>
</evidence>
<organism evidence="1 2">
    <name type="scientific">Lujinxingia vulgaris</name>
    <dbReference type="NCBI Taxonomy" id="2600176"/>
    <lineage>
        <taxon>Bacteria</taxon>
        <taxon>Deltaproteobacteria</taxon>
        <taxon>Bradymonadales</taxon>
        <taxon>Lujinxingiaceae</taxon>
        <taxon>Lujinxingia</taxon>
    </lineage>
</organism>
<evidence type="ECO:0000313" key="2">
    <source>
        <dbReference type="Proteomes" id="UP000321046"/>
    </source>
</evidence>
<proteinExistence type="predicted"/>
<dbReference type="RefSeq" id="WP_146973789.1">
    <property type="nucleotide sequence ID" value="NZ_VOSL01000032.1"/>
</dbReference>
<dbReference type="OrthoDB" id="4178485at2"/>
<name>A0A5C6XKU6_9DELT</name>